<dbReference type="PANTHER" id="PTHR47969">
    <property type="entry name" value="CHROMOSOME-ASSOCIATED KINESIN KIF4A-RELATED"/>
    <property type="match status" value="1"/>
</dbReference>
<proteinExistence type="inferred from homology"/>
<feature type="binding site" evidence="4">
    <location>
        <begin position="110"/>
        <end position="117"/>
    </location>
    <ligand>
        <name>ATP</name>
        <dbReference type="ChEBI" id="CHEBI:30616"/>
    </ligand>
</feature>
<dbReference type="PROSITE" id="PS50067">
    <property type="entry name" value="KINESIN_MOTOR_2"/>
    <property type="match status" value="1"/>
</dbReference>
<protein>
    <recommendedName>
        <fullName evidence="6">Kinesin motor domain-containing protein</fullName>
    </recommendedName>
</protein>
<dbReference type="InterPro" id="IPR027640">
    <property type="entry name" value="Kinesin-like_fam"/>
</dbReference>
<dbReference type="GO" id="GO:0003777">
    <property type="term" value="F:microtubule motor activity"/>
    <property type="evidence" value="ECO:0007669"/>
    <property type="project" value="InterPro"/>
</dbReference>
<dbReference type="PRINTS" id="PR00380">
    <property type="entry name" value="KINESINHEAVY"/>
</dbReference>
<organism evidence="7 8">
    <name type="scientific">Dipteronia sinensis</name>
    <dbReference type="NCBI Taxonomy" id="43782"/>
    <lineage>
        <taxon>Eukaryota</taxon>
        <taxon>Viridiplantae</taxon>
        <taxon>Streptophyta</taxon>
        <taxon>Embryophyta</taxon>
        <taxon>Tracheophyta</taxon>
        <taxon>Spermatophyta</taxon>
        <taxon>Magnoliopsida</taxon>
        <taxon>eudicotyledons</taxon>
        <taxon>Gunneridae</taxon>
        <taxon>Pentapetalae</taxon>
        <taxon>rosids</taxon>
        <taxon>malvids</taxon>
        <taxon>Sapindales</taxon>
        <taxon>Sapindaceae</taxon>
        <taxon>Hippocastanoideae</taxon>
        <taxon>Acereae</taxon>
        <taxon>Dipteronia</taxon>
    </lineage>
</organism>
<evidence type="ECO:0000256" key="2">
    <source>
        <dbReference type="ARBA" id="ARBA00023175"/>
    </source>
</evidence>
<dbReference type="PANTHER" id="PTHR47969:SF9">
    <property type="entry name" value="KINESIN-LIKE PROTEIN"/>
    <property type="match status" value="1"/>
</dbReference>
<dbReference type="SMART" id="SM00129">
    <property type="entry name" value="KISc"/>
    <property type="match status" value="1"/>
</dbReference>
<dbReference type="SUPFAM" id="SSF52540">
    <property type="entry name" value="P-loop containing nucleoside triphosphate hydrolases"/>
    <property type="match status" value="1"/>
</dbReference>
<dbReference type="GO" id="GO:0007018">
    <property type="term" value="P:microtubule-based movement"/>
    <property type="evidence" value="ECO:0007669"/>
    <property type="project" value="InterPro"/>
</dbReference>
<dbReference type="AlphaFoldDB" id="A0AAE0AMX7"/>
<evidence type="ECO:0000256" key="4">
    <source>
        <dbReference type="PROSITE-ProRule" id="PRU00283"/>
    </source>
</evidence>
<keyword evidence="1" id="KW-0493">Microtubule</keyword>
<name>A0AAE0AMX7_9ROSI</name>
<dbReference type="GO" id="GO:0005875">
    <property type="term" value="C:microtubule associated complex"/>
    <property type="evidence" value="ECO:0007669"/>
    <property type="project" value="TreeGrafter"/>
</dbReference>
<reference evidence="7" key="1">
    <citation type="journal article" date="2023" name="Plant J.">
        <title>Genome sequences and population genomics provide insights into the demographic history, inbreeding, and mutation load of two 'living fossil' tree species of Dipteronia.</title>
        <authorList>
            <person name="Feng Y."/>
            <person name="Comes H.P."/>
            <person name="Chen J."/>
            <person name="Zhu S."/>
            <person name="Lu R."/>
            <person name="Zhang X."/>
            <person name="Li P."/>
            <person name="Qiu J."/>
            <person name="Olsen K.M."/>
            <person name="Qiu Y."/>
        </authorList>
    </citation>
    <scope>NUCLEOTIDE SEQUENCE</scope>
    <source>
        <strain evidence="7">NBL</strain>
    </source>
</reference>
<feature type="region of interest" description="Disordered" evidence="5">
    <location>
        <begin position="349"/>
        <end position="376"/>
    </location>
</feature>
<dbReference type="GO" id="GO:0051231">
    <property type="term" value="P:spindle elongation"/>
    <property type="evidence" value="ECO:0007669"/>
    <property type="project" value="TreeGrafter"/>
</dbReference>
<dbReference type="Gene3D" id="1.10.150.280">
    <property type="entry name" value="AF1531-like domain"/>
    <property type="match status" value="1"/>
</dbReference>
<evidence type="ECO:0000313" key="8">
    <source>
        <dbReference type="Proteomes" id="UP001281410"/>
    </source>
</evidence>
<comment type="similarity">
    <text evidence="3">Belongs to the TRAFAC class myosin-kinesin ATPase superfamily. Kinesin family. KIN-10 subfamily.</text>
</comment>
<dbReference type="Pfam" id="PF00225">
    <property type="entry name" value="Kinesin"/>
    <property type="match status" value="1"/>
</dbReference>
<dbReference type="SUPFAM" id="SSF47781">
    <property type="entry name" value="RuvA domain 2-like"/>
    <property type="match status" value="1"/>
</dbReference>
<feature type="domain" description="Kinesin motor" evidence="6">
    <location>
        <begin position="20"/>
        <end position="338"/>
    </location>
</feature>
<feature type="compositionally biased region" description="Polar residues" evidence="5">
    <location>
        <begin position="361"/>
        <end position="375"/>
    </location>
</feature>
<dbReference type="InterPro" id="IPR001752">
    <property type="entry name" value="Kinesin_motor_dom"/>
</dbReference>
<evidence type="ECO:0000256" key="5">
    <source>
        <dbReference type="SAM" id="MobiDB-lite"/>
    </source>
</evidence>
<evidence type="ECO:0000313" key="7">
    <source>
        <dbReference type="EMBL" id="KAK3220685.1"/>
    </source>
</evidence>
<dbReference type="FunFam" id="1.10.150.280:FF:000003">
    <property type="entry name" value="Kinesin-like protein KIN-10C"/>
    <property type="match status" value="1"/>
</dbReference>
<dbReference type="GO" id="GO:0008017">
    <property type="term" value="F:microtubule binding"/>
    <property type="evidence" value="ECO:0007669"/>
    <property type="project" value="InterPro"/>
</dbReference>
<evidence type="ECO:0000259" key="6">
    <source>
        <dbReference type="PROSITE" id="PS50067"/>
    </source>
</evidence>
<keyword evidence="8" id="KW-1185">Reference proteome</keyword>
<comment type="caution">
    <text evidence="7">The sequence shown here is derived from an EMBL/GenBank/DDBJ whole genome shotgun (WGS) entry which is preliminary data.</text>
</comment>
<gene>
    <name evidence="7" type="ORF">Dsin_014655</name>
</gene>
<dbReference type="GO" id="GO:0007052">
    <property type="term" value="P:mitotic spindle organization"/>
    <property type="evidence" value="ECO:0007669"/>
    <property type="project" value="TreeGrafter"/>
</dbReference>
<accession>A0AAE0AMX7</accession>
<dbReference type="InterPro" id="IPR036961">
    <property type="entry name" value="Kinesin_motor_dom_sf"/>
</dbReference>
<dbReference type="InterPro" id="IPR010994">
    <property type="entry name" value="RuvA_2-like"/>
</dbReference>
<dbReference type="GO" id="GO:0005524">
    <property type="term" value="F:ATP binding"/>
    <property type="evidence" value="ECO:0007669"/>
    <property type="project" value="UniProtKB-UniRule"/>
</dbReference>
<dbReference type="EMBL" id="JANJYJ010000004">
    <property type="protein sequence ID" value="KAK3220685.1"/>
    <property type="molecule type" value="Genomic_DNA"/>
</dbReference>
<evidence type="ECO:0000256" key="3">
    <source>
        <dbReference type="ARBA" id="ARBA00061615"/>
    </source>
</evidence>
<evidence type="ECO:0000256" key="1">
    <source>
        <dbReference type="ARBA" id="ARBA00022701"/>
    </source>
</evidence>
<keyword evidence="4" id="KW-0067">ATP-binding</keyword>
<sequence length="668" mass="73448">METPTPRRDVLYKMTRPSRSIRVVAKIRGFADPETGPANWASVIKPCGEESDAVTVSFGGDDQSSSRKESYKLDYCYQQNEGNDMIFEREVKPLIQGVFDGLNATIIAFGARGSGKTHVIQGSDKEPGLAVLAVAEFLSRVEEIGRSISVSVYEISQDHVYDLLDPKQSTVTILKDGQGIIQLKGLSQVSVKSISEFEKLYLVGNNSCKPMQKIASECTHRSHKGLIVHISSTSETVPSSKMNFVDLAGYEDTRRKSSEGINLIESTKVNKSIYALHKVVNALNANENHVPYRESKVTRMLQDSLGGKNRILMLTCLNPSFWQDSMYMMSLASQSCQAVNRTVPETAKKVKSSSKPMVLSSHKSQLTGSVSTSRKPQMHFSIKKANGVTSVIKERRKLFDEASHLTKSKKISEKASSSSDIASAIGPSVQQEASSSSDIALAIDSSVQQEVIAPLGAINPQETIVLDKEQAQENQVAEENLGELTPAINNSLMLSFAEESQNIDKENCNSLVNKDASPPISTLIYKVSENFKSMMSTPLCLEFPPINDTLPNVQALTDIEEPKTPVQSIGKSGRCEVGDMNSPWEKFNMFGTEVKKSYVQNYLQLLNTGSKEQLKSLKGIGEKRASSILKLRDESPEPFKELDDLKALNLSSKQITKMMKMGVGDIFS</sequence>
<dbReference type="InterPro" id="IPR027417">
    <property type="entry name" value="P-loop_NTPase"/>
</dbReference>
<dbReference type="GO" id="GO:0005874">
    <property type="term" value="C:microtubule"/>
    <property type="evidence" value="ECO:0007669"/>
    <property type="project" value="UniProtKB-KW"/>
</dbReference>
<keyword evidence="2 4" id="KW-0505">Motor protein</keyword>
<dbReference type="Gene3D" id="3.40.850.10">
    <property type="entry name" value="Kinesin motor domain"/>
    <property type="match status" value="1"/>
</dbReference>
<keyword evidence="4" id="KW-0547">Nucleotide-binding</keyword>
<dbReference type="Proteomes" id="UP001281410">
    <property type="component" value="Unassembled WGS sequence"/>
</dbReference>